<proteinExistence type="predicted"/>
<keyword evidence="1" id="KW-1185">Reference proteome</keyword>
<gene>
    <name evidence="2" type="primary">LOC113208713</name>
</gene>
<dbReference type="OrthoDB" id="6097640at2759"/>
<accession>A0A6J1SQN4</accession>
<evidence type="ECO:0000313" key="2">
    <source>
        <dbReference type="RefSeq" id="XP_026281640.1"/>
    </source>
</evidence>
<dbReference type="AlphaFoldDB" id="A0A6J1SQN4"/>
<organism evidence="1 2">
    <name type="scientific">Frankliniella occidentalis</name>
    <name type="common">Western flower thrips</name>
    <name type="synonym">Euthrips occidentalis</name>
    <dbReference type="NCBI Taxonomy" id="133901"/>
    <lineage>
        <taxon>Eukaryota</taxon>
        <taxon>Metazoa</taxon>
        <taxon>Ecdysozoa</taxon>
        <taxon>Arthropoda</taxon>
        <taxon>Hexapoda</taxon>
        <taxon>Insecta</taxon>
        <taxon>Pterygota</taxon>
        <taxon>Neoptera</taxon>
        <taxon>Paraneoptera</taxon>
        <taxon>Thysanoptera</taxon>
        <taxon>Terebrantia</taxon>
        <taxon>Thripoidea</taxon>
        <taxon>Thripidae</taxon>
        <taxon>Frankliniella</taxon>
    </lineage>
</organism>
<dbReference type="Gene3D" id="1.10.533.10">
    <property type="entry name" value="Death Domain, Fas"/>
    <property type="match status" value="1"/>
</dbReference>
<evidence type="ECO:0000313" key="1">
    <source>
        <dbReference type="Proteomes" id="UP000504606"/>
    </source>
</evidence>
<dbReference type="InterPro" id="IPR011029">
    <property type="entry name" value="DEATH-like_dom_sf"/>
</dbReference>
<sequence length="310" mass="35611">MDEIHKRLINRHIIDLKRTHYERLIHAIERLDKENKVIPPRLLSRWKELRKIGYTESQANEELYCEIQKRGPKAFQLLADSLNSSGQNDLACLLDPTLRVPEADDDDDDEQPLNYEYYDDDGVHFFHLDETWNSDCYEADRIALKNLFLQLGFTLLPDNGFAGSEALRSLVVINFCALDNGGVVRENAWLEMFSNQSGLYGKPKILMSIRYKGMVCPNYTAQDSGTSYKAHKDILQLQILVTPSERKDGDSVSEEMKHLINIFGREDSLHIKDKVKLLNQALDDAGFEPVISLDSDFSKRFCLDKKPLLT</sequence>
<reference evidence="2" key="1">
    <citation type="submission" date="2025-08" db="UniProtKB">
        <authorList>
            <consortium name="RefSeq"/>
        </authorList>
    </citation>
    <scope>IDENTIFICATION</scope>
    <source>
        <tissue evidence="2">Whole organism</tissue>
    </source>
</reference>
<dbReference type="RefSeq" id="XP_026281640.1">
    <property type="nucleotide sequence ID" value="XM_026425855.2"/>
</dbReference>
<protein>
    <submittedName>
        <fullName evidence="2">Uncharacterized protein LOC113208713</fullName>
    </submittedName>
</protein>
<dbReference type="Proteomes" id="UP000504606">
    <property type="component" value="Unplaced"/>
</dbReference>
<dbReference type="GeneID" id="113208713"/>
<name>A0A6J1SQN4_FRAOC</name>
<dbReference type="KEGG" id="foc:113208713"/>